<evidence type="ECO:0000256" key="2">
    <source>
        <dbReference type="ARBA" id="ARBA00008520"/>
    </source>
</evidence>
<protein>
    <submittedName>
        <fullName evidence="6">Sugar-binding protein</fullName>
    </submittedName>
</protein>
<comment type="subcellular location">
    <subcellularLocation>
        <location evidence="1">Cell envelope</location>
    </subcellularLocation>
</comment>
<evidence type="ECO:0000256" key="5">
    <source>
        <dbReference type="SAM" id="SignalP"/>
    </source>
</evidence>
<evidence type="ECO:0000256" key="4">
    <source>
        <dbReference type="ARBA" id="ARBA00022729"/>
    </source>
</evidence>
<keyword evidence="7" id="KW-1185">Reference proteome</keyword>
<gene>
    <name evidence="6" type="ORF">BW730_17355</name>
</gene>
<dbReference type="InterPro" id="IPR006059">
    <property type="entry name" value="SBP"/>
</dbReference>
<dbReference type="AlphaFoldDB" id="A0A1Q2CSA2"/>
<proteinExistence type="inferred from homology"/>
<dbReference type="EMBL" id="CP019606">
    <property type="protein sequence ID" value="AQP48999.1"/>
    <property type="molecule type" value="Genomic_DNA"/>
</dbReference>
<dbReference type="RefSeq" id="WP_077687355.1">
    <property type="nucleotide sequence ID" value="NZ_CP019606.1"/>
</dbReference>
<dbReference type="STRING" id="1332264.BW730_17355"/>
<feature type="chain" id="PRO_5038426583" evidence="5">
    <location>
        <begin position="24"/>
        <end position="423"/>
    </location>
</feature>
<sequence>MKRRSFLAITGLAGAAVSLSACSGNTTNGGAQGDITKDTTAELTFFYWDKVQTPTVEANIAAFNKEYPNIKVSTSIAAYKDYWSKLRTQAEGDQLPDVFWMNGPNIQLYASNEMLAPIDDIKDVPWDSYPKALVDLYTVDGKHYGIPKDYDTIACYVNKTLFEQAGVPLPTDGWTWEEHNDAAKKIAATGAYGVVTTVGAADGQGSYYNTMFQAGGYVIKDNLSGFADPKSIKGLKFWADLIADGSMPSLQVMTDTTPPKLFAAGKAGIYWAGSWMVQSLMEDLADPSQYTVVPLPKDEVQATVIHGLSYVASAKSKNLAAAKALVKAMTTKEAAETEAKNGTAIPAFNGTQQAWIESVPDWQLDVFTNGAADYSVPYPVSKNTAAWEDLQLQILPDAFAGKVAMDEAAKKLAEQMDALLAKE</sequence>
<feature type="signal peptide" evidence="5">
    <location>
        <begin position="1"/>
        <end position="23"/>
    </location>
</feature>
<dbReference type="Gene3D" id="3.40.190.10">
    <property type="entry name" value="Periplasmic binding protein-like II"/>
    <property type="match status" value="1"/>
</dbReference>
<reference evidence="7" key="1">
    <citation type="submission" date="2017-02" db="EMBL/GenBank/DDBJ databases">
        <title>Tessaracoccus aquaemaris sp. nov., isolated from the intestine of a Korean rockfish, Sebastes schlegelii, in a marine aquaculture pond.</title>
        <authorList>
            <person name="Tak E.J."/>
            <person name="Bae J.-W."/>
        </authorList>
    </citation>
    <scope>NUCLEOTIDE SEQUENCE [LARGE SCALE GENOMIC DNA]</scope>
    <source>
        <strain evidence="7">NSG39</strain>
    </source>
</reference>
<evidence type="ECO:0000313" key="7">
    <source>
        <dbReference type="Proteomes" id="UP000188145"/>
    </source>
</evidence>
<dbReference type="SUPFAM" id="SSF53850">
    <property type="entry name" value="Periplasmic binding protein-like II"/>
    <property type="match status" value="1"/>
</dbReference>
<organism evidence="6 7">
    <name type="scientific">Tessaracoccus aquimaris</name>
    <dbReference type="NCBI Taxonomy" id="1332264"/>
    <lineage>
        <taxon>Bacteria</taxon>
        <taxon>Bacillati</taxon>
        <taxon>Actinomycetota</taxon>
        <taxon>Actinomycetes</taxon>
        <taxon>Propionibacteriales</taxon>
        <taxon>Propionibacteriaceae</taxon>
        <taxon>Tessaracoccus</taxon>
    </lineage>
</organism>
<dbReference type="PANTHER" id="PTHR43649:SF31">
    <property type="entry name" value="SN-GLYCEROL-3-PHOSPHATE-BINDING PERIPLASMIC PROTEIN UGPB"/>
    <property type="match status" value="1"/>
</dbReference>
<dbReference type="Proteomes" id="UP000188145">
    <property type="component" value="Chromosome"/>
</dbReference>
<comment type="similarity">
    <text evidence="2">Belongs to the bacterial solute-binding protein 1 family.</text>
</comment>
<dbReference type="InterPro" id="IPR050490">
    <property type="entry name" value="Bact_solute-bd_prot1"/>
</dbReference>
<dbReference type="PROSITE" id="PS51257">
    <property type="entry name" value="PROKAR_LIPOPROTEIN"/>
    <property type="match status" value="1"/>
</dbReference>
<evidence type="ECO:0000313" key="6">
    <source>
        <dbReference type="EMBL" id="AQP48999.1"/>
    </source>
</evidence>
<dbReference type="KEGG" id="tes:BW730_17355"/>
<keyword evidence="4 5" id="KW-0732">Signal</keyword>
<evidence type="ECO:0000256" key="1">
    <source>
        <dbReference type="ARBA" id="ARBA00004196"/>
    </source>
</evidence>
<dbReference type="CDD" id="cd13585">
    <property type="entry name" value="PBP2_TMBP_like"/>
    <property type="match status" value="1"/>
</dbReference>
<dbReference type="Pfam" id="PF13416">
    <property type="entry name" value="SBP_bac_8"/>
    <property type="match status" value="1"/>
</dbReference>
<evidence type="ECO:0000256" key="3">
    <source>
        <dbReference type="ARBA" id="ARBA00022448"/>
    </source>
</evidence>
<dbReference type="PANTHER" id="PTHR43649">
    <property type="entry name" value="ARABINOSE-BINDING PROTEIN-RELATED"/>
    <property type="match status" value="1"/>
</dbReference>
<dbReference type="GO" id="GO:0030313">
    <property type="term" value="C:cell envelope"/>
    <property type="evidence" value="ECO:0007669"/>
    <property type="project" value="UniProtKB-SubCell"/>
</dbReference>
<accession>A0A1Q2CSA2</accession>
<dbReference type="OrthoDB" id="1650177at2"/>
<keyword evidence="3" id="KW-0813">Transport</keyword>
<name>A0A1Q2CSA2_9ACTN</name>